<name>A0ABU4HXP4_9ACTN</name>
<gene>
    <name evidence="3" type="ORF">R7226_24120</name>
</gene>
<protein>
    <submittedName>
        <fullName evidence="3">GAF domain-containing protein</fullName>
    </submittedName>
</protein>
<dbReference type="InterPro" id="IPR029016">
    <property type="entry name" value="GAF-like_dom_sf"/>
</dbReference>
<reference evidence="4" key="1">
    <citation type="submission" date="2023-07" db="EMBL/GenBank/DDBJ databases">
        <title>Conexibacter stalactiti sp. nov., isolated from stalactites in a lava cave and emended description of the genus Conexibacter.</title>
        <authorList>
            <person name="Lee S.D."/>
        </authorList>
    </citation>
    <scope>NUCLEOTIDE SEQUENCE [LARGE SCALE GENOMIC DNA]</scope>
    <source>
        <strain evidence="4">KCTC 39840</strain>
    </source>
</reference>
<dbReference type="SUPFAM" id="SSF55781">
    <property type="entry name" value="GAF domain-like"/>
    <property type="match status" value="1"/>
</dbReference>
<accession>A0ABU4HXP4</accession>
<keyword evidence="1" id="KW-0175">Coiled coil</keyword>
<feature type="domain" description="GAF" evidence="2">
    <location>
        <begin position="41"/>
        <end position="192"/>
    </location>
</feature>
<dbReference type="InterPro" id="IPR051448">
    <property type="entry name" value="CdaR-like_regulators"/>
</dbReference>
<evidence type="ECO:0000313" key="3">
    <source>
        <dbReference type="EMBL" id="MDW5597457.1"/>
    </source>
</evidence>
<sequence>MSVPEHDDRDELLRQLEHHRARESELLALYETAHDLTALRDVDRVLHAIVRRARQLLSSDVGYLSIYDPEREDFYVRATEGSFSEDFARIRVPAGVGICGLVAADKRPRFSSDYANDDRFRHSGGIDHGVLAEHIDSLLGVPLMSGGAVIGVLFVADRYARTYAPPQIALLDSLGAHAAAAIENARLFQESREALEREQHANAALQARTREIQSAADVHEQLTALLAAGGDLDDLAEVVARELDGPVLVTDGALEPLAGSAAAAREQPLPGELRVALRRSAQLGRAVRVEAVGAWVASTATSSGGDGGLVLWREQELSPPQLRMLERAAVMVALVLLARERVAAAEQRAMGDLVTGLLAQPQTDPPALAREARRQGLPLDAELAVIALRLPLAHEPRAAQLARAAVAPTGLVGHVKGGS</sequence>
<dbReference type="RefSeq" id="WP_318599921.1">
    <property type="nucleotide sequence ID" value="NZ_JAWSTH010000089.1"/>
</dbReference>
<dbReference type="PANTHER" id="PTHR33744">
    <property type="entry name" value="CARBOHYDRATE DIACID REGULATOR"/>
    <property type="match status" value="1"/>
</dbReference>
<dbReference type="Proteomes" id="UP001284601">
    <property type="component" value="Unassembled WGS sequence"/>
</dbReference>
<feature type="coiled-coil region" evidence="1">
    <location>
        <begin position="178"/>
        <end position="208"/>
    </location>
</feature>
<organism evidence="3 4">
    <name type="scientific">Conexibacter stalactiti</name>
    <dbReference type="NCBI Taxonomy" id="1940611"/>
    <lineage>
        <taxon>Bacteria</taxon>
        <taxon>Bacillati</taxon>
        <taxon>Actinomycetota</taxon>
        <taxon>Thermoleophilia</taxon>
        <taxon>Solirubrobacterales</taxon>
        <taxon>Conexibacteraceae</taxon>
        <taxon>Conexibacter</taxon>
    </lineage>
</organism>
<proteinExistence type="predicted"/>
<evidence type="ECO:0000313" key="4">
    <source>
        <dbReference type="Proteomes" id="UP001284601"/>
    </source>
</evidence>
<dbReference type="PANTHER" id="PTHR33744:SF1">
    <property type="entry name" value="DNA-BINDING TRANSCRIPTIONAL ACTIVATOR ADER"/>
    <property type="match status" value="1"/>
</dbReference>
<dbReference type="SMART" id="SM00065">
    <property type="entry name" value="GAF"/>
    <property type="match status" value="1"/>
</dbReference>
<comment type="caution">
    <text evidence="3">The sequence shown here is derived from an EMBL/GenBank/DDBJ whole genome shotgun (WGS) entry which is preliminary data.</text>
</comment>
<evidence type="ECO:0000256" key="1">
    <source>
        <dbReference type="SAM" id="Coils"/>
    </source>
</evidence>
<dbReference type="EMBL" id="JAWSTH010000089">
    <property type="protein sequence ID" value="MDW5597457.1"/>
    <property type="molecule type" value="Genomic_DNA"/>
</dbReference>
<dbReference type="Gene3D" id="3.30.450.40">
    <property type="match status" value="1"/>
</dbReference>
<dbReference type="Pfam" id="PF13185">
    <property type="entry name" value="GAF_2"/>
    <property type="match status" value="1"/>
</dbReference>
<evidence type="ECO:0000259" key="2">
    <source>
        <dbReference type="SMART" id="SM00065"/>
    </source>
</evidence>
<keyword evidence="4" id="KW-1185">Reference proteome</keyword>
<dbReference type="InterPro" id="IPR003018">
    <property type="entry name" value="GAF"/>
</dbReference>